<reference evidence="1" key="2">
    <citation type="journal article" date="2015" name="Data Brief">
        <title>Shoot transcriptome of the giant reed, Arundo donax.</title>
        <authorList>
            <person name="Barrero R.A."/>
            <person name="Guerrero F.D."/>
            <person name="Moolhuijzen P."/>
            <person name="Goolsby J.A."/>
            <person name="Tidwell J."/>
            <person name="Bellgard S.E."/>
            <person name="Bellgard M.I."/>
        </authorList>
    </citation>
    <scope>NUCLEOTIDE SEQUENCE</scope>
    <source>
        <tissue evidence="1">Shoot tissue taken approximately 20 cm above the soil surface</tissue>
    </source>
</reference>
<accession>A0A0A8YTZ0</accession>
<proteinExistence type="predicted"/>
<protein>
    <submittedName>
        <fullName evidence="1">Uncharacterized protein</fullName>
    </submittedName>
</protein>
<dbReference type="EMBL" id="GBRH01269850">
    <property type="protein sequence ID" value="JAD28045.1"/>
    <property type="molecule type" value="Transcribed_RNA"/>
</dbReference>
<reference evidence="1" key="1">
    <citation type="submission" date="2014-09" db="EMBL/GenBank/DDBJ databases">
        <authorList>
            <person name="Magalhaes I.L.F."/>
            <person name="Oliveira U."/>
            <person name="Santos F.R."/>
            <person name="Vidigal T.H.D.A."/>
            <person name="Brescovit A.D."/>
            <person name="Santos A.J."/>
        </authorList>
    </citation>
    <scope>NUCLEOTIDE SEQUENCE</scope>
    <source>
        <tissue evidence="1">Shoot tissue taken approximately 20 cm above the soil surface</tissue>
    </source>
</reference>
<name>A0A0A8YTZ0_ARUDO</name>
<evidence type="ECO:0000313" key="1">
    <source>
        <dbReference type="EMBL" id="JAD28045.1"/>
    </source>
</evidence>
<dbReference type="AlphaFoldDB" id="A0A0A8YTZ0"/>
<organism evidence="1">
    <name type="scientific">Arundo donax</name>
    <name type="common">Giant reed</name>
    <name type="synonym">Donax arundinaceus</name>
    <dbReference type="NCBI Taxonomy" id="35708"/>
    <lineage>
        <taxon>Eukaryota</taxon>
        <taxon>Viridiplantae</taxon>
        <taxon>Streptophyta</taxon>
        <taxon>Embryophyta</taxon>
        <taxon>Tracheophyta</taxon>
        <taxon>Spermatophyta</taxon>
        <taxon>Magnoliopsida</taxon>
        <taxon>Liliopsida</taxon>
        <taxon>Poales</taxon>
        <taxon>Poaceae</taxon>
        <taxon>PACMAD clade</taxon>
        <taxon>Arundinoideae</taxon>
        <taxon>Arundineae</taxon>
        <taxon>Arundo</taxon>
    </lineage>
</organism>
<sequence>MLMTSRKKLLRMIVSSACRELPLPPDIVGQKEYKDRILDYIKQ</sequence>